<dbReference type="RefSeq" id="WP_004039601.1">
    <property type="nucleotide sequence ID" value="NZ_AQFR02000003.1"/>
</dbReference>
<dbReference type="AlphaFoldDB" id="A0A4S2BSZ0"/>
<dbReference type="EMBL" id="SRYV01000002">
    <property type="protein sequence ID" value="TGY17234.1"/>
    <property type="molecule type" value="Genomic_DNA"/>
</dbReference>
<organism evidence="2 3">
    <name type="scientific">Lactobacillus intestinalis</name>
    <dbReference type="NCBI Taxonomy" id="151781"/>
    <lineage>
        <taxon>Bacteria</taxon>
        <taxon>Bacillati</taxon>
        <taxon>Bacillota</taxon>
        <taxon>Bacilli</taxon>
        <taxon>Lactobacillales</taxon>
        <taxon>Lactobacillaceae</taxon>
        <taxon>Lactobacillus</taxon>
    </lineage>
</organism>
<comment type="caution">
    <text evidence="2">The sequence shown here is derived from an EMBL/GenBank/DDBJ whole genome shotgun (WGS) entry which is preliminary data.</text>
</comment>
<feature type="domain" description="DUF1659" evidence="1">
    <location>
        <begin position="4"/>
        <end position="64"/>
    </location>
</feature>
<evidence type="ECO:0000313" key="2">
    <source>
        <dbReference type="EMBL" id="TGY17234.1"/>
    </source>
</evidence>
<sequence>MNMELIEQSVQYTFNNEKYTDGFKKRILKNVRKDAIAEGISKVGDAISGLQGDKLGAAVLIQKHGVALVSDSAN</sequence>
<accession>A0A4S2BSZ0</accession>
<reference evidence="2 3" key="1">
    <citation type="submission" date="2019-04" db="EMBL/GenBank/DDBJ databases">
        <title>Microbes associate with the intestines of laboratory mice.</title>
        <authorList>
            <person name="Navarre W."/>
            <person name="Wong E."/>
            <person name="Huang K."/>
            <person name="Tropini C."/>
            <person name="Ng K."/>
            <person name="Yu B."/>
        </authorList>
    </citation>
    <scope>NUCLEOTIDE SEQUENCE [LARGE SCALE GENOMIC DNA]</scope>
    <source>
        <strain evidence="2 3">NM61_E11</strain>
    </source>
</reference>
<evidence type="ECO:0000313" key="3">
    <source>
        <dbReference type="Proteomes" id="UP000309117"/>
    </source>
</evidence>
<dbReference type="Proteomes" id="UP000309117">
    <property type="component" value="Unassembled WGS sequence"/>
</dbReference>
<evidence type="ECO:0000259" key="1">
    <source>
        <dbReference type="Pfam" id="PF07872"/>
    </source>
</evidence>
<proteinExistence type="predicted"/>
<dbReference type="InterPro" id="IPR012454">
    <property type="entry name" value="DUF1659"/>
</dbReference>
<name>A0A4S2BSZ0_9LACO</name>
<protein>
    <submittedName>
        <fullName evidence="2">DUF1659 domain-containing protein</fullName>
    </submittedName>
</protein>
<dbReference type="Pfam" id="PF07872">
    <property type="entry name" value="DUF1659"/>
    <property type="match status" value="1"/>
</dbReference>
<gene>
    <name evidence="2" type="ORF">E5351_01905</name>
</gene>